<evidence type="ECO:0000313" key="2">
    <source>
        <dbReference type="EMBL" id="TKR94586.1"/>
    </source>
</evidence>
<dbReference type="STRING" id="34508.A0A4U5PE00"/>
<comment type="caution">
    <text evidence="2">The sequence shown here is derived from an EMBL/GenBank/DDBJ whole genome shotgun (WGS) entry which is preliminary data.</text>
</comment>
<dbReference type="Proteomes" id="UP000298663">
    <property type="component" value="Unassembled WGS sequence"/>
</dbReference>
<feature type="compositionally biased region" description="Polar residues" evidence="1">
    <location>
        <begin position="126"/>
        <end position="142"/>
    </location>
</feature>
<feature type="region of interest" description="Disordered" evidence="1">
    <location>
        <begin position="1"/>
        <end position="46"/>
    </location>
</feature>
<evidence type="ECO:0000313" key="3">
    <source>
        <dbReference type="Proteomes" id="UP000298663"/>
    </source>
</evidence>
<dbReference type="InterPro" id="IPR051640">
    <property type="entry name" value="GRB10-interact_GYF"/>
</dbReference>
<dbReference type="AlphaFoldDB" id="A0A4U5PE00"/>
<name>A0A4U5PE00_STECR</name>
<dbReference type="OrthoDB" id="48509at2759"/>
<dbReference type="EMBL" id="AZBU02000002">
    <property type="protein sequence ID" value="TKR94586.1"/>
    <property type="molecule type" value="Genomic_DNA"/>
</dbReference>
<protein>
    <submittedName>
        <fullName evidence="2">Uncharacterized protein</fullName>
    </submittedName>
</protein>
<reference evidence="2 3" key="1">
    <citation type="journal article" date="2015" name="Genome Biol.">
        <title>Comparative genomics of Steinernema reveals deeply conserved gene regulatory networks.</title>
        <authorList>
            <person name="Dillman A.R."/>
            <person name="Macchietto M."/>
            <person name="Porter C.F."/>
            <person name="Rogers A."/>
            <person name="Williams B."/>
            <person name="Antoshechkin I."/>
            <person name="Lee M.M."/>
            <person name="Goodwin Z."/>
            <person name="Lu X."/>
            <person name="Lewis E.E."/>
            <person name="Goodrich-Blair H."/>
            <person name="Stock S.P."/>
            <person name="Adams B.J."/>
            <person name="Sternberg P.W."/>
            <person name="Mortazavi A."/>
        </authorList>
    </citation>
    <scope>NUCLEOTIDE SEQUENCE [LARGE SCALE GENOMIC DNA]</scope>
    <source>
        <strain evidence="2 3">ALL</strain>
    </source>
</reference>
<evidence type="ECO:0000256" key="1">
    <source>
        <dbReference type="SAM" id="MobiDB-lite"/>
    </source>
</evidence>
<organism evidence="2 3">
    <name type="scientific">Steinernema carpocapsae</name>
    <name type="common">Entomopathogenic nematode</name>
    <dbReference type="NCBI Taxonomy" id="34508"/>
    <lineage>
        <taxon>Eukaryota</taxon>
        <taxon>Metazoa</taxon>
        <taxon>Ecdysozoa</taxon>
        <taxon>Nematoda</taxon>
        <taxon>Chromadorea</taxon>
        <taxon>Rhabditida</taxon>
        <taxon>Tylenchina</taxon>
        <taxon>Panagrolaimomorpha</taxon>
        <taxon>Strongyloidoidea</taxon>
        <taxon>Steinernematidae</taxon>
        <taxon>Steinernema</taxon>
    </lineage>
</organism>
<dbReference type="PANTHER" id="PTHR14445:SF36">
    <property type="entry name" value="FI03272P-RELATED"/>
    <property type="match status" value="1"/>
</dbReference>
<accession>A0A4U5PE00</accession>
<gene>
    <name evidence="2" type="ORF">L596_008851</name>
</gene>
<feature type="region of interest" description="Disordered" evidence="1">
    <location>
        <begin position="107"/>
        <end position="158"/>
    </location>
</feature>
<sequence>MFDGPALVAAPTAPKPKEQEKAAASAPVKVAKKSDQPKKIAPKDDPLSKWVIQRVKKLDSSVEADVFAGFIRDVVSPNEVEDYIFSYFGETNQSKEFCKEFISRRSELHSKNKAPDRDDLSRPAQAAQTPMTNPAPSATQATAAGKKKKKGKGIKLPLQPSRINAGEIDVVENAW</sequence>
<dbReference type="GO" id="GO:0005829">
    <property type="term" value="C:cytosol"/>
    <property type="evidence" value="ECO:0007669"/>
    <property type="project" value="TreeGrafter"/>
</dbReference>
<proteinExistence type="predicted"/>
<feature type="compositionally biased region" description="Basic and acidic residues" evidence="1">
    <location>
        <begin position="32"/>
        <end position="46"/>
    </location>
</feature>
<dbReference type="PANTHER" id="PTHR14445">
    <property type="entry name" value="GRB10 INTERACTING GYF PROTEIN"/>
    <property type="match status" value="1"/>
</dbReference>
<reference evidence="2 3" key="2">
    <citation type="journal article" date="2019" name="G3 (Bethesda)">
        <title>Hybrid Assembly of the Genome of the Entomopathogenic Nematode Steinernema carpocapsae Identifies the X-Chromosome.</title>
        <authorList>
            <person name="Serra L."/>
            <person name="Macchietto M."/>
            <person name="Macias-Munoz A."/>
            <person name="McGill C.J."/>
            <person name="Rodriguez I.M."/>
            <person name="Rodriguez B."/>
            <person name="Murad R."/>
            <person name="Mortazavi A."/>
        </authorList>
    </citation>
    <scope>NUCLEOTIDE SEQUENCE [LARGE SCALE GENOMIC DNA]</scope>
    <source>
        <strain evidence="2 3">ALL</strain>
    </source>
</reference>
<keyword evidence="3" id="KW-1185">Reference proteome</keyword>
<feature type="compositionally biased region" description="Basic and acidic residues" evidence="1">
    <location>
        <begin position="107"/>
        <end position="121"/>
    </location>
</feature>